<dbReference type="GO" id="GO:0004674">
    <property type="term" value="F:protein serine/threonine kinase activity"/>
    <property type="evidence" value="ECO:0007669"/>
    <property type="project" value="TreeGrafter"/>
</dbReference>
<name>A0A168GN70_MUCCL</name>
<dbReference type="AlphaFoldDB" id="A0A168GN70"/>
<dbReference type="OrthoDB" id="541276at2759"/>
<accession>A0A168GN70</accession>
<feature type="compositionally biased region" description="Low complexity" evidence="1">
    <location>
        <begin position="47"/>
        <end position="59"/>
    </location>
</feature>
<dbReference type="PANTHER" id="PTHR44167:SF24">
    <property type="entry name" value="SERINE_THREONINE-PROTEIN KINASE CHK2"/>
    <property type="match status" value="1"/>
</dbReference>
<comment type="caution">
    <text evidence="3">The sequence shown here is derived from an EMBL/GenBank/DDBJ whole genome shotgun (WGS) entry which is preliminary data.</text>
</comment>
<feature type="region of interest" description="Disordered" evidence="1">
    <location>
        <begin position="12"/>
        <end position="59"/>
    </location>
</feature>
<dbReference type="Gene3D" id="1.10.510.10">
    <property type="entry name" value="Transferase(Phosphotransferase) domain 1"/>
    <property type="match status" value="1"/>
</dbReference>
<dbReference type="GO" id="GO:0044773">
    <property type="term" value="P:mitotic DNA damage checkpoint signaling"/>
    <property type="evidence" value="ECO:0007669"/>
    <property type="project" value="TreeGrafter"/>
</dbReference>
<feature type="compositionally biased region" description="Polar residues" evidence="1">
    <location>
        <begin position="26"/>
        <end position="37"/>
    </location>
</feature>
<dbReference type="SUPFAM" id="SSF56112">
    <property type="entry name" value="Protein kinase-like (PK-like)"/>
    <property type="match status" value="1"/>
</dbReference>
<evidence type="ECO:0000256" key="1">
    <source>
        <dbReference type="SAM" id="MobiDB-lite"/>
    </source>
</evidence>
<evidence type="ECO:0000313" key="4">
    <source>
        <dbReference type="Proteomes" id="UP000077051"/>
    </source>
</evidence>
<reference evidence="3 4" key="1">
    <citation type="submission" date="2015-06" db="EMBL/GenBank/DDBJ databases">
        <title>Expansion of signal transduction pathways in fungi by whole-genome duplication.</title>
        <authorList>
            <consortium name="DOE Joint Genome Institute"/>
            <person name="Corrochano L.M."/>
            <person name="Kuo A."/>
            <person name="Marcet-Houben M."/>
            <person name="Polaino S."/>
            <person name="Salamov A."/>
            <person name="Villalobos J.M."/>
            <person name="Alvarez M.I."/>
            <person name="Avalos J."/>
            <person name="Benito E.P."/>
            <person name="Benoit I."/>
            <person name="Burger G."/>
            <person name="Camino L.P."/>
            <person name="Canovas D."/>
            <person name="Cerda-Olmedo E."/>
            <person name="Cheng J.-F."/>
            <person name="Dominguez A."/>
            <person name="Elias M."/>
            <person name="Eslava A.P."/>
            <person name="Glaser F."/>
            <person name="Grimwood J."/>
            <person name="Gutierrez G."/>
            <person name="Heitman J."/>
            <person name="Henrissat B."/>
            <person name="Iturriaga E.A."/>
            <person name="Lang B.F."/>
            <person name="Lavin J.L."/>
            <person name="Lee S."/>
            <person name="Li W."/>
            <person name="Lindquist E."/>
            <person name="Lopez-Garcia S."/>
            <person name="Luque E.M."/>
            <person name="Marcos A.T."/>
            <person name="Martin J."/>
            <person name="Mccluskey K."/>
            <person name="Medina H.R."/>
            <person name="Miralles-Duran A."/>
            <person name="Miyazaki A."/>
            <person name="Munoz-Torres E."/>
            <person name="Oguiza J.A."/>
            <person name="Ohm R."/>
            <person name="Olmedo M."/>
            <person name="Orejas M."/>
            <person name="Ortiz-Castellanos L."/>
            <person name="Pisabarro A.G."/>
            <person name="Rodriguez-Romero J."/>
            <person name="Ruiz-Herrera J."/>
            <person name="Ruiz-Vazquez R."/>
            <person name="Sanz C."/>
            <person name="Schackwitz W."/>
            <person name="Schmutz J."/>
            <person name="Shahriari M."/>
            <person name="Shelest E."/>
            <person name="Silva-Franco F."/>
            <person name="Soanes D."/>
            <person name="Syed K."/>
            <person name="Tagua V.G."/>
            <person name="Talbot N.J."/>
            <person name="Thon M."/>
            <person name="De Vries R.P."/>
            <person name="Wiebenga A."/>
            <person name="Yadav J.S."/>
            <person name="Braun E.L."/>
            <person name="Baker S."/>
            <person name="Garre V."/>
            <person name="Horwitz B."/>
            <person name="Torres-Martinez S."/>
            <person name="Idnurm A."/>
            <person name="Herrera-Estrella A."/>
            <person name="Gabaldon T."/>
            <person name="Grigoriev I.V."/>
        </authorList>
    </citation>
    <scope>NUCLEOTIDE SEQUENCE [LARGE SCALE GENOMIC DNA]</scope>
    <source>
        <strain evidence="3 4">CBS 277.49</strain>
    </source>
</reference>
<feature type="domain" description="Protein kinase" evidence="2">
    <location>
        <begin position="79"/>
        <end position="273"/>
    </location>
</feature>
<evidence type="ECO:0000259" key="2">
    <source>
        <dbReference type="PROSITE" id="PS50011"/>
    </source>
</evidence>
<protein>
    <recommendedName>
        <fullName evidence="2">Protein kinase domain-containing protein</fullName>
    </recommendedName>
</protein>
<evidence type="ECO:0000313" key="3">
    <source>
        <dbReference type="EMBL" id="OAC97861.1"/>
    </source>
</evidence>
<keyword evidence="4" id="KW-1185">Reference proteome</keyword>
<sequence length="273" mass="30615">MIQYAVIFRSTKSPSSFSAPPFPGNANDNVRSIQSDASHQHPAITDSPNASSSPVLPNLPSSGNLKNTIVVGKIIDKQTEILQPLSKGRYARVYLGRRLKSNKHVAVKVMRKPTSLKHPHIARLYNILQDDAYSYLITELCDCGNLYDFVNSYCKGQVYTPSKKHIIRSVFRQVLNAVEYMHANNLYHHCDSKIMENVLLKSVRQQNGTICKEADFGFATRTRSSIGFGCGSEVCLGREHLNINERNIPYYSTAASDFQLTTYQTFSSLIFAQ</sequence>
<dbReference type="CDD" id="cd00180">
    <property type="entry name" value="PKc"/>
    <property type="match status" value="1"/>
</dbReference>
<dbReference type="GO" id="GO:0005524">
    <property type="term" value="F:ATP binding"/>
    <property type="evidence" value="ECO:0007669"/>
    <property type="project" value="InterPro"/>
</dbReference>
<dbReference type="PROSITE" id="PS50011">
    <property type="entry name" value="PROTEIN_KINASE_DOM"/>
    <property type="match status" value="1"/>
</dbReference>
<dbReference type="STRING" id="747725.A0A168GN70"/>
<dbReference type="GO" id="GO:0005634">
    <property type="term" value="C:nucleus"/>
    <property type="evidence" value="ECO:0007669"/>
    <property type="project" value="TreeGrafter"/>
</dbReference>
<dbReference type="EMBL" id="AMYB01000012">
    <property type="protein sequence ID" value="OAC97861.1"/>
    <property type="molecule type" value="Genomic_DNA"/>
</dbReference>
<dbReference type="InterPro" id="IPR000719">
    <property type="entry name" value="Prot_kinase_dom"/>
</dbReference>
<gene>
    <name evidence="3" type="ORF">MUCCIDRAFT_115937</name>
</gene>
<organism evidence="3 4">
    <name type="scientific">Mucor lusitanicus CBS 277.49</name>
    <dbReference type="NCBI Taxonomy" id="747725"/>
    <lineage>
        <taxon>Eukaryota</taxon>
        <taxon>Fungi</taxon>
        <taxon>Fungi incertae sedis</taxon>
        <taxon>Mucoromycota</taxon>
        <taxon>Mucoromycotina</taxon>
        <taxon>Mucoromycetes</taxon>
        <taxon>Mucorales</taxon>
        <taxon>Mucorineae</taxon>
        <taxon>Mucoraceae</taxon>
        <taxon>Mucor</taxon>
    </lineage>
</organism>
<proteinExistence type="predicted"/>
<dbReference type="PANTHER" id="PTHR44167">
    <property type="entry name" value="OVARIAN-SPECIFIC SERINE/THREONINE-PROTEIN KINASE LOK-RELATED"/>
    <property type="match status" value="1"/>
</dbReference>
<dbReference type="VEuPathDB" id="FungiDB:MUCCIDRAFT_115937"/>
<dbReference type="Pfam" id="PF00069">
    <property type="entry name" value="Pkinase"/>
    <property type="match status" value="1"/>
</dbReference>
<dbReference type="SMART" id="SM00220">
    <property type="entry name" value="S_TKc"/>
    <property type="match status" value="1"/>
</dbReference>
<dbReference type="InterPro" id="IPR011009">
    <property type="entry name" value="Kinase-like_dom_sf"/>
</dbReference>
<dbReference type="Proteomes" id="UP000077051">
    <property type="component" value="Unassembled WGS sequence"/>
</dbReference>